<gene>
    <name evidence="1" type="ORF">K488DRAFT_75298</name>
</gene>
<accession>A0ACB8Q462</accession>
<proteinExistence type="predicted"/>
<dbReference type="Proteomes" id="UP000814128">
    <property type="component" value="Unassembled WGS sequence"/>
</dbReference>
<dbReference type="EMBL" id="MU274479">
    <property type="protein sequence ID" value="KAI0026495.1"/>
    <property type="molecule type" value="Genomic_DNA"/>
</dbReference>
<organism evidence="1 2">
    <name type="scientific">Vararia minispora EC-137</name>
    <dbReference type="NCBI Taxonomy" id="1314806"/>
    <lineage>
        <taxon>Eukaryota</taxon>
        <taxon>Fungi</taxon>
        <taxon>Dikarya</taxon>
        <taxon>Basidiomycota</taxon>
        <taxon>Agaricomycotina</taxon>
        <taxon>Agaricomycetes</taxon>
        <taxon>Russulales</taxon>
        <taxon>Lachnocladiaceae</taxon>
        <taxon>Vararia</taxon>
    </lineage>
</organism>
<keyword evidence="2" id="KW-1185">Reference proteome</keyword>
<reference evidence="1" key="2">
    <citation type="journal article" date="2022" name="New Phytol.">
        <title>Evolutionary transition to the ectomycorrhizal habit in the genomes of a hyperdiverse lineage of mushroom-forming fungi.</title>
        <authorList>
            <person name="Looney B."/>
            <person name="Miyauchi S."/>
            <person name="Morin E."/>
            <person name="Drula E."/>
            <person name="Courty P.E."/>
            <person name="Kohler A."/>
            <person name="Kuo A."/>
            <person name="LaButti K."/>
            <person name="Pangilinan J."/>
            <person name="Lipzen A."/>
            <person name="Riley R."/>
            <person name="Andreopoulos W."/>
            <person name="He G."/>
            <person name="Johnson J."/>
            <person name="Nolan M."/>
            <person name="Tritt A."/>
            <person name="Barry K.W."/>
            <person name="Grigoriev I.V."/>
            <person name="Nagy L.G."/>
            <person name="Hibbett D."/>
            <person name="Henrissat B."/>
            <person name="Matheny P.B."/>
            <person name="Labbe J."/>
            <person name="Martin F.M."/>
        </authorList>
    </citation>
    <scope>NUCLEOTIDE SEQUENCE</scope>
    <source>
        <strain evidence="1">EC-137</strain>
    </source>
</reference>
<evidence type="ECO:0000313" key="2">
    <source>
        <dbReference type="Proteomes" id="UP000814128"/>
    </source>
</evidence>
<evidence type="ECO:0000313" key="1">
    <source>
        <dbReference type="EMBL" id="KAI0026495.1"/>
    </source>
</evidence>
<protein>
    <submittedName>
        <fullName evidence="1">Uncharacterized protein</fullName>
    </submittedName>
</protein>
<name>A0ACB8Q462_9AGAM</name>
<comment type="caution">
    <text evidence="1">The sequence shown here is derived from an EMBL/GenBank/DDBJ whole genome shotgun (WGS) entry which is preliminary data.</text>
</comment>
<sequence length="296" mass="30548">MATLVDMDGVCSLPSADLPLFQALLDVVPAGLLPLRARLLDALRVLASDDPPPPPTYSAVEPAADSPLGQVLAQWHAAHAPVPSSPSPGPIDLDLWDVSDDVLAAPFPSTQPPPPSASAPALVAEDAVMVDAEPPAVMSGPIPPPSAPSISALVARTPAPAAASVVGTPIPQPAPAPPPLPAITSGTPGPAIDSTLPADMSWEYWSANIADALCCSREARARALVRAAIRRWGWLKTQTMYACIRAATVTTTSAVSDIASFAERLGGRLHDYVESQAPISTGRKRVRTSTGSEALK</sequence>
<reference evidence="1" key="1">
    <citation type="submission" date="2021-02" db="EMBL/GenBank/DDBJ databases">
        <authorList>
            <consortium name="DOE Joint Genome Institute"/>
            <person name="Ahrendt S."/>
            <person name="Looney B.P."/>
            <person name="Miyauchi S."/>
            <person name="Morin E."/>
            <person name="Drula E."/>
            <person name="Courty P.E."/>
            <person name="Chicoki N."/>
            <person name="Fauchery L."/>
            <person name="Kohler A."/>
            <person name="Kuo A."/>
            <person name="Labutti K."/>
            <person name="Pangilinan J."/>
            <person name="Lipzen A."/>
            <person name="Riley R."/>
            <person name="Andreopoulos W."/>
            <person name="He G."/>
            <person name="Johnson J."/>
            <person name="Barry K.W."/>
            <person name="Grigoriev I.V."/>
            <person name="Nagy L."/>
            <person name="Hibbett D."/>
            <person name="Henrissat B."/>
            <person name="Matheny P.B."/>
            <person name="Labbe J."/>
            <person name="Martin F."/>
        </authorList>
    </citation>
    <scope>NUCLEOTIDE SEQUENCE</scope>
    <source>
        <strain evidence="1">EC-137</strain>
    </source>
</reference>